<keyword evidence="2" id="KW-0732">Signal</keyword>
<protein>
    <submittedName>
        <fullName evidence="3">Extracellular solute-binding protein</fullName>
    </submittedName>
</protein>
<dbReference type="Proteomes" id="UP001493487">
    <property type="component" value="Unassembled WGS sequence"/>
</dbReference>
<dbReference type="InterPro" id="IPR050490">
    <property type="entry name" value="Bact_solute-bd_prot1"/>
</dbReference>
<reference evidence="3 4" key="1">
    <citation type="journal article" date="2023" name="Genome Announc.">
        <title>Pan-Genome Analyses of the Genus Cohnella and Proposal of the Novel Species Cohnella silvisoli sp. nov., Isolated from Forest Soil.</title>
        <authorList>
            <person name="Wang C."/>
            <person name="Mao L."/>
            <person name="Bao G."/>
            <person name="Zhu H."/>
        </authorList>
    </citation>
    <scope>NUCLEOTIDE SEQUENCE [LARGE SCALE GENOMIC DNA]</scope>
    <source>
        <strain evidence="3 4">NL03-T5-1</strain>
    </source>
</reference>
<evidence type="ECO:0000256" key="1">
    <source>
        <dbReference type="SAM" id="MobiDB-lite"/>
    </source>
</evidence>
<sequence length="546" mass="60969">MNIRKIVGVVLIASVVFAGCSSNKSNNSTTADGEPSPGQQSTESVQVDRFRMPEPVEINVIKSVYPGMTFKEGDTIEKNEYTRYVFDKTNIQTKVLWYASNTDYDQKMQLSIASNDIPDMMVVNYKTFRAMAAADQLEDLTKVYEQYVSPEIRKFYESTDNKVLEMSTYGGKLLALPSVGIQADAPSMLWIRQDWLNKLGLQPPKNIEELKTVLRAFIDKDPDGNGKPDTVGLTGNSTTLSAEVNGLHDFKGIFNAFNSYPLYWVQDESGNTVYGSTTPGTKQALGTLREMYAEGLIDKEFALRKNPDELIAAGKSGTMFGPWWTPWVLTGSVKNDKNADWQAYMIADEKGKINISSLPAAQSYVVVKKGYKHPEAAVVYANMYDEVSHTPDEAGKKLIVGDALWPLQLITDYPEAATNKHLLLLDALAGKIEPDKLDGEMKLVYEQALRDKENPRANPDDWAAPQAYLVGAGVLKQEMNKIEPVYFGTTPTMERRWANLLKLENETFFKIVMGSLDVDAFDKFVEDWKAEGGNTILNEIGEELKK</sequence>
<evidence type="ECO:0000313" key="3">
    <source>
        <dbReference type="EMBL" id="MEQ4481628.1"/>
    </source>
</evidence>
<evidence type="ECO:0000256" key="2">
    <source>
        <dbReference type="SAM" id="SignalP"/>
    </source>
</evidence>
<dbReference type="Gene3D" id="3.40.190.10">
    <property type="entry name" value="Periplasmic binding protein-like II"/>
    <property type="match status" value="2"/>
</dbReference>
<accession>A0ABV1KP62</accession>
<evidence type="ECO:0000313" key="4">
    <source>
        <dbReference type="Proteomes" id="UP001493487"/>
    </source>
</evidence>
<keyword evidence="4" id="KW-1185">Reference proteome</keyword>
<feature type="compositionally biased region" description="Polar residues" evidence="1">
    <location>
        <begin position="24"/>
        <end position="45"/>
    </location>
</feature>
<dbReference type="EMBL" id="JASKHM010000002">
    <property type="protein sequence ID" value="MEQ4481628.1"/>
    <property type="molecule type" value="Genomic_DNA"/>
</dbReference>
<name>A0ABV1KP62_9BACL</name>
<dbReference type="RefSeq" id="WP_232183602.1">
    <property type="nucleotide sequence ID" value="NZ_JAIOAP010000002.1"/>
</dbReference>
<organism evidence="3 4">
    <name type="scientific">Cohnella silvisoli</name>
    <dbReference type="NCBI Taxonomy" id="2873699"/>
    <lineage>
        <taxon>Bacteria</taxon>
        <taxon>Bacillati</taxon>
        <taxon>Bacillota</taxon>
        <taxon>Bacilli</taxon>
        <taxon>Bacillales</taxon>
        <taxon>Paenibacillaceae</taxon>
        <taxon>Cohnella</taxon>
    </lineage>
</organism>
<feature type="signal peptide" evidence="2">
    <location>
        <begin position="1"/>
        <end position="18"/>
    </location>
</feature>
<feature type="region of interest" description="Disordered" evidence="1">
    <location>
        <begin position="24"/>
        <end position="48"/>
    </location>
</feature>
<dbReference type="PANTHER" id="PTHR43649">
    <property type="entry name" value="ARABINOSE-BINDING PROTEIN-RELATED"/>
    <property type="match status" value="1"/>
</dbReference>
<dbReference type="PROSITE" id="PS51257">
    <property type="entry name" value="PROKAR_LIPOPROTEIN"/>
    <property type="match status" value="1"/>
</dbReference>
<feature type="chain" id="PRO_5046986275" evidence="2">
    <location>
        <begin position="19"/>
        <end position="546"/>
    </location>
</feature>
<comment type="caution">
    <text evidence="3">The sequence shown here is derived from an EMBL/GenBank/DDBJ whole genome shotgun (WGS) entry which is preliminary data.</text>
</comment>
<proteinExistence type="predicted"/>
<gene>
    <name evidence="3" type="ORF">QJS35_04385</name>
</gene>
<dbReference type="SUPFAM" id="SSF53850">
    <property type="entry name" value="Periplasmic binding protein-like II"/>
    <property type="match status" value="1"/>
</dbReference>
<dbReference type="PANTHER" id="PTHR43649:SF12">
    <property type="entry name" value="DIACETYLCHITOBIOSE BINDING PROTEIN DASA"/>
    <property type="match status" value="1"/>
</dbReference>